<organism evidence="1 2">
    <name type="scientific">Marinicrinis lubricantis</name>
    <dbReference type="NCBI Taxonomy" id="2086470"/>
    <lineage>
        <taxon>Bacteria</taxon>
        <taxon>Bacillati</taxon>
        <taxon>Bacillota</taxon>
        <taxon>Bacilli</taxon>
        <taxon>Bacillales</taxon>
        <taxon>Paenibacillaceae</taxon>
    </lineage>
</organism>
<reference evidence="2" key="1">
    <citation type="journal article" date="2019" name="Int. J. Syst. Evol. Microbiol.">
        <title>The Global Catalogue of Microorganisms (GCM) 10K type strain sequencing project: providing services to taxonomists for standard genome sequencing and annotation.</title>
        <authorList>
            <consortium name="The Broad Institute Genomics Platform"/>
            <consortium name="The Broad Institute Genome Sequencing Center for Infectious Disease"/>
            <person name="Wu L."/>
            <person name="Ma J."/>
        </authorList>
    </citation>
    <scope>NUCLEOTIDE SEQUENCE [LARGE SCALE GENOMIC DNA]</scope>
    <source>
        <strain evidence="2">CCM 8749</strain>
    </source>
</reference>
<gene>
    <name evidence="1" type="ORF">ACFPXP_21125</name>
</gene>
<dbReference type="RefSeq" id="WP_379896437.1">
    <property type="nucleotide sequence ID" value="NZ_CBCSCT010000007.1"/>
</dbReference>
<accession>A0ABW1IVE6</accession>
<dbReference type="EMBL" id="JBHSQV010000185">
    <property type="protein sequence ID" value="MFC5988914.1"/>
    <property type="molecule type" value="Genomic_DNA"/>
</dbReference>
<sequence length="85" mass="9721">MKTTQHGPMIDANHKLPMVKGVSLDTLMSNYDDVILVEGHMCSNKNAGQDQVVTFGHENEKQATFRWGLWHMADYSRYHQLISIC</sequence>
<keyword evidence="2" id="KW-1185">Reference proteome</keyword>
<dbReference type="Proteomes" id="UP001596250">
    <property type="component" value="Unassembled WGS sequence"/>
</dbReference>
<evidence type="ECO:0000313" key="1">
    <source>
        <dbReference type="EMBL" id="MFC5988914.1"/>
    </source>
</evidence>
<comment type="caution">
    <text evidence="1">The sequence shown here is derived from an EMBL/GenBank/DDBJ whole genome shotgun (WGS) entry which is preliminary data.</text>
</comment>
<protein>
    <submittedName>
        <fullName evidence="1">Uncharacterized protein</fullName>
    </submittedName>
</protein>
<evidence type="ECO:0000313" key="2">
    <source>
        <dbReference type="Proteomes" id="UP001596250"/>
    </source>
</evidence>
<proteinExistence type="predicted"/>
<name>A0ABW1IVE6_9BACL</name>